<protein>
    <submittedName>
        <fullName evidence="1">Uncharacterized protein</fullName>
    </submittedName>
</protein>
<keyword evidence="2" id="KW-1185">Reference proteome</keyword>
<dbReference type="HOGENOM" id="CLU_2272232_0_0_7"/>
<dbReference type="STRING" id="673862.BABL1_gene_234"/>
<proteinExistence type="predicted"/>
<evidence type="ECO:0000313" key="1">
    <source>
        <dbReference type="EMBL" id="CDK30781.1"/>
    </source>
</evidence>
<reference evidence="1 2" key="1">
    <citation type="journal article" date="2015" name="Biol. Direct">
        <title>Babela massiliensis, a representative of a widespread bacterial phylum with unusual adaptations to parasitism in amoebae.</title>
        <authorList>
            <person name="Pagnier I."/>
            <person name="Yutin N."/>
            <person name="Croce O."/>
            <person name="Makarova K.S."/>
            <person name="Wolf Y.I."/>
            <person name="Benamar S."/>
            <person name="Raoult D."/>
            <person name="Koonin E.V."/>
            <person name="La Scola B."/>
        </authorList>
    </citation>
    <scope>NUCLEOTIDE SEQUENCE [LARGE SCALE GENOMIC DNA]</scope>
    <source>
        <strain evidence="2">BABL1</strain>
    </source>
</reference>
<gene>
    <name evidence="1" type="ORF">BABL1_gene_234</name>
</gene>
<name>V6DJU0_9BACT</name>
<organism evidence="1 2">
    <name type="scientific">Candidatus Babela massiliensis</name>
    <dbReference type="NCBI Taxonomy" id="673862"/>
    <lineage>
        <taxon>Bacteria</taxon>
        <taxon>Candidatus Babelota</taxon>
        <taxon>Candidatus Babeliae</taxon>
        <taxon>Candidatus Babeliales</taxon>
        <taxon>Candidatus Babeliaceae</taxon>
        <taxon>Candidatus Babela</taxon>
    </lineage>
</organism>
<dbReference type="RefSeq" id="WP_023792460.1">
    <property type="nucleotide sequence ID" value="NC_023003.1"/>
</dbReference>
<accession>V6DJU0</accession>
<dbReference type="KEGG" id="dpb:BABL1_gene_234"/>
<sequence length="102" mass="11817">MFIVKILFFCFIFTSITINSITLRNPFSFSEIHCNNINFNGIAKINNKSTKNFKNFAIINIDNNIKIVQPGDNILNYKIIDIVSNYIIIQDENNNELIILDE</sequence>
<dbReference type="Proteomes" id="UP000018769">
    <property type="component" value="Chromosome I"/>
</dbReference>
<dbReference type="AlphaFoldDB" id="V6DJU0"/>
<dbReference type="EMBL" id="HG793133">
    <property type="protein sequence ID" value="CDK30781.1"/>
    <property type="molecule type" value="Genomic_DNA"/>
</dbReference>
<evidence type="ECO:0000313" key="2">
    <source>
        <dbReference type="Proteomes" id="UP000018769"/>
    </source>
</evidence>